<name>A0A0N8JZ99_SCLFO</name>
<reference evidence="2 3" key="1">
    <citation type="submission" date="2015-08" db="EMBL/GenBank/DDBJ databases">
        <title>The genome of the Asian arowana (Scleropages formosus).</title>
        <authorList>
            <person name="Tan M.H."/>
            <person name="Gan H.M."/>
            <person name="Croft L.J."/>
            <person name="Austin C.M."/>
        </authorList>
    </citation>
    <scope>NUCLEOTIDE SEQUENCE [LARGE SCALE GENOMIC DNA]</scope>
    <source>
        <strain evidence="2">Aro1</strain>
    </source>
</reference>
<organism evidence="2 3">
    <name type="scientific">Scleropages formosus</name>
    <name type="common">Asian bonytongue</name>
    <name type="synonym">Osteoglossum formosum</name>
    <dbReference type="NCBI Taxonomy" id="113540"/>
    <lineage>
        <taxon>Eukaryota</taxon>
        <taxon>Metazoa</taxon>
        <taxon>Chordata</taxon>
        <taxon>Craniata</taxon>
        <taxon>Vertebrata</taxon>
        <taxon>Euteleostomi</taxon>
        <taxon>Actinopterygii</taxon>
        <taxon>Neopterygii</taxon>
        <taxon>Teleostei</taxon>
        <taxon>Osteoglossocephala</taxon>
        <taxon>Osteoglossomorpha</taxon>
        <taxon>Osteoglossiformes</taxon>
        <taxon>Osteoglossidae</taxon>
        <taxon>Scleropages</taxon>
    </lineage>
</organism>
<evidence type="ECO:0000313" key="2">
    <source>
        <dbReference type="EMBL" id="KPP68745.1"/>
    </source>
</evidence>
<dbReference type="CDD" id="cd23767">
    <property type="entry name" value="IQCD"/>
    <property type="match status" value="2"/>
</dbReference>
<feature type="compositionally biased region" description="Basic and acidic residues" evidence="1">
    <location>
        <begin position="94"/>
        <end position="104"/>
    </location>
</feature>
<proteinExistence type="predicted"/>
<evidence type="ECO:0000256" key="1">
    <source>
        <dbReference type="SAM" id="MobiDB-lite"/>
    </source>
</evidence>
<dbReference type="SMART" id="SM00015">
    <property type="entry name" value="IQ"/>
    <property type="match status" value="2"/>
</dbReference>
<dbReference type="Proteomes" id="UP000034805">
    <property type="component" value="Unassembled WGS sequence"/>
</dbReference>
<comment type="caution">
    <text evidence="2">The sequence shown here is derived from an EMBL/GenBank/DDBJ whole genome shotgun (WGS) entry which is preliminary data.</text>
</comment>
<dbReference type="EMBL" id="JARO02004305">
    <property type="protein sequence ID" value="KPP68745.1"/>
    <property type="molecule type" value="Genomic_DNA"/>
</dbReference>
<feature type="region of interest" description="Disordered" evidence="1">
    <location>
        <begin position="93"/>
        <end position="123"/>
    </location>
</feature>
<sequence length="302" mass="34216">SCSPADVPSTIIRHSNELLLLAIEHHYAHEYGDFSLTDKAEGEVHDTLVMESNHHCHQEDIPSSRLVKENVQGAEVLSLTHNNLVQLNQVQETSKNECQDKSSQEDLQYSANTMGEKRESDSLDNVDSFHVSASQYHTESRGKTLKPAGKVPQPDLKLNLKQYSFSQIALEFTDCSVESKKKLMQCPPIVPFFCRMAAVIIQSYWRRYRCRKTIPPEGHVSRRDCVCTEAMCATRATVDQEWAATVIQSVWKGYVLRKRLSVALALAQINEPEEDFDEVDVDEFTLDETLNLLEVTVNTENS</sequence>
<accession>A0A0N8JZ99</accession>
<feature type="non-terminal residue" evidence="2">
    <location>
        <position position="1"/>
    </location>
</feature>
<dbReference type="AlphaFoldDB" id="A0A0N8JZ99"/>
<evidence type="ECO:0000313" key="3">
    <source>
        <dbReference type="Proteomes" id="UP000034805"/>
    </source>
</evidence>
<gene>
    <name evidence="2" type="ORF">Z043_112552</name>
</gene>
<dbReference type="PROSITE" id="PS50096">
    <property type="entry name" value="IQ"/>
    <property type="match status" value="2"/>
</dbReference>
<dbReference type="STRING" id="113540.ENSSFOP00015021951"/>
<dbReference type="InterPro" id="IPR000048">
    <property type="entry name" value="IQ_motif_EF-hand-BS"/>
</dbReference>
<dbReference type="Gene3D" id="1.20.5.190">
    <property type="match status" value="1"/>
</dbReference>
<dbReference type="Pfam" id="PF00612">
    <property type="entry name" value="IQ"/>
    <property type="match status" value="2"/>
</dbReference>
<protein>
    <submittedName>
        <fullName evidence="2">Uncharacterized protein</fullName>
    </submittedName>
</protein>